<dbReference type="OrthoDB" id="5624771at2"/>
<evidence type="ECO:0000313" key="4">
    <source>
        <dbReference type="Proteomes" id="UP000031623"/>
    </source>
</evidence>
<protein>
    <recommendedName>
        <fullName evidence="2">Caspase family p20 domain-containing protein</fullName>
    </recommendedName>
</protein>
<dbReference type="SUPFAM" id="SSF52129">
    <property type="entry name" value="Caspase-like"/>
    <property type="match status" value="1"/>
</dbReference>
<reference evidence="3 4" key="1">
    <citation type="journal article" date="2014" name="ISME J.">
        <title>Ecophysiology of Thioploca ingrica as revealed by the complete genome sequence supplemented with proteomic evidence.</title>
        <authorList>
            <person name="Kojima H."/>
            <person name="Ogura Y."/>
            <person name="Yamamoto N."/>
            <person name="Togashi T."/>
            <person name="Mori H."/>
            <person name="Watanabe T."/>
            <person name="Nemoto F."/>
            <person name="Kurokawa K."/>
            <person name="Hayashi T."/>
            <person name="Fukui M."/>
        </authorList>
    </citation>
    <scope>NUCLEOTIDE SEQUENCE [LARGE SCALE GENOMIC DNA]</scope>
</reference>
<keyword evidence="4" id="KW-1185">Reference proteome</keyword>
<dbReference type="Proteomes" id="UP000031623">
    <property type="component" value="Chromosome"/>
</dbReference>
<dbReference type="EMBL" id="AP014633">
    <property type="protein sequence ID" value="BAP57949.1"/>
    <property type="molecule type" value="Genomic_DNA"/>
</dbReference>
<feature type="transmembrane region" description="Helical" evidence="1">
    <location>
        <begin position="43"/>
        <end position="63"/>
    </location>
</feature>
<dbReference type="InterPro" id="IPR029030">
    <property type="entry name" value="Caspase-like_dom_sf"/>
</dbReference>
<dbReference type="STRING" id="40754.THII_3652"/>
<accession>A0A090AK82</accession>
<keyword evidence="1" id="KW-0472">Membrane</keyword>
<dbReference type="InterPro" id="IPR011600">
    <property type="entry name" value="Pept_C14_caspase"/>
</dbReference>
<organism evidence="3 4">
    <name type="scientific">Thioploca ingrica</name>
    <dbReference type="NCBI Taxonomy" id="40754"/>
    <lineage>
        <taxon>Bacteria</taxon>
        <taxon>Pseudomonadati</taxon>
        <taxon>Pseudomonadota</taxon>
        <taxon>Gammaproteobacteria</taxon>
        <taxon>Thiotrichales</taxon>
        <taxon>Thiotrichaceae</taxon>
        <taxon>Thioploca</taxon>
    </lineage>
</organism>
<evidence type="ECO:0000256" key="1">
    <source>
        <dbReference type="SAM" id="Phobius"/>
    </source>
</evidence>
<dbReference type="HOGENOM" id="CLU_523659_0_0_6"/>
<dbReference type="GO" id="GO:0004197">
    <property type="term" value="F:cysteine-type endopeptidase activity"/>
    <property type="evidence" value="ECO:0007669"/>
    <property type="project" value="InterPro"/>
</dbReference>
<keyword evidence="1" id="KW-1133">Transmembrane helix</keyword>
<evidence type="ECO:0000313" key="3">
    <source>
        <dbReference type="EMBL" id="BAP57949.1"/>
    </source>
</evidence>
<gene>
    <name evidence="3" type="ORF">THII_3652</name>
</gene>
<sequence length="520" mass="58724">MRMNTIYQRESGLFEVLEISRYTDYYFGNEPREWLKYFQYRQILWIIAFLLFNLLPLSVATAANNLNNLLFEFYNNLNDEAFDETWGDGYKSWEKECQQAKQPQQLARLLLEFENNVVWEAVSPQWEYRRDAWVAAGESATTFNQIAKLLLELEANINSDAVDEEWQENRPEWIKQVKKWLVISTTTKPPIITWLYPTATITNVTAKGVMIKACLQTSGPLVENAQIYVNNALQKGNLVRQLEVVTSGCDVSLERLVQLREGKNQIKIVARNSAGKTAEERTIHFQPPLSSSVSEKRTALVIGNSDYARAPLRNPINDAKAMASKLRRLAFEVMSYTNLGQNEMKRVVNEFGDKIAAAKGGVGLFYFAGHGVQVKGENYLIPIDANIRNENEVELEAVSLARVLAGMENAHNRMNIVIIDACRDSPYERSFRSQSSQGLASPTAAYGTVVAFATAPGSVTADGDGDNGIYTEELLKVMETPGLKLEEVFKQVLAKVRNRTQGAQIPWYNAAFEGDFYFNQ</sequence>
<dbReference type="Pfam" id="PF00656">
    <property type="entry name" value="Peptidase_C14"/>
    <property type="match status" value="1"/>
</dbReference>
<keyword evidence="1" id="KW-0812">Transmembrane</keyword>
<dbReference type="KEGG" id="tig:THII_3652"/>
<dbReference type="PANTHER" id="PTHR22576">
    <property type="entry name" value="MUCOSA ASSOCIATED LYMPHOID TISSUE LYMPHOMA TRANSLOCATION PROTEIN 1/PARACASPASE"/>
    <property type="match status" value="1"/>
</dbReference>
<dbReference type="PANTHER" id="PTHR22576:SF37">
    <property type="entry name" value="MUCOSA-ASSOCIATED LYMPHOID TISSUE LYMPHOMA TRANSLOCATION PROTEIN 1"/>
    <property type="match status" value="1"/>
</dbReference>
<dbReference type="GO" id="GO:0006508">
    <property type="term" value="P:proteolysis"/>
    <property type="evidence" value="ECO:0007669"/>
    <property type="project" value="InterPro"/>
</dbReference>
<dbReference type="PROSITE" id="PS50208">
    <property type="entry name" value="CASPASE_P20"/>
    <property type="match status" value="1"/>
</dbReference>
<dbReference type="AlphaFoldDB" id="A0A090AK82"/>
<proteinExistence type="predicted"/>
<dbReference type="Gene3D" id="3.40.50.1460">
    <property type="match status" value="1"/>
</dbReference>
<dbReference type="InterPro" id="IPR052039">
    <property type="entry name" value="Caspase-related_regulators"/>
</dbReference>
<feature type="domain" description="Caspase family p20" evidence="2">
    <location>
        <begin position="295"/>
        <end position="426"/>
    </location>
</feature>
<name>A0A090AK82_9GAMM</name>
<evidence type="ECO:0000259" key="2">
    <source>
        <dbReference type="PROSITE" id="PS50208"/>
    </source>
</evidence>
<dbReference type="InterPro" id="IPR001309">
    <property type="entry name" value="Pept_C14_p20"/>
</dbReference>